<dbReference type="KEGG" id="ahs:AHALO_1228"/>
<accession>A0A2N1J4Y1</accession>
<comment type="caution">
    <text evidence="1">The sequence shown here is derived from an EMBL/GenBank/DDBJ whole genome shotgun (WGS) entry which is preliminary data.</text>
</comment>
<dbReference type="InterPro" id="IPR032710">
    <property type="entry name" value="NTF2-like_dom_sf"/>
</dbReference>
<reference evidence="1 2" key="1">
    <citation type="submission" date="2017-09" db="EMBL/GenBank/DDBJ databases">
        <title>Genomics of the genus Arcobacter.</title>
        <authorList>
            <person name="Perez-Cataluna A."/>
            <person name="Figueras M.J."/>
            <person name="Salas-Masso N."/>
        </authorList>
    </citation>
    <scope>NUCLEOTIDE SEQUENCE [LARGE SCALE GENOMIC DNA]</scope>
    <source>
        <strain evidence="1 2">DSM 18005</strain>
    </source>
</reference>
<organism evidence="1 2">
    <name type="scientific">Malaciobacter halophilus</name>
    <dbReference type="NCBI Taxonomy" id="197482"/>
    <lineage>
        <taxon>Bacteria</taxon>
        <taxon>Pseudomonadati</taxon>
        <taxon>Campylobacterota</taxon>
        <taxon>Epsilonproteobacteria</taxon>
        <taxon>Campylobacterales</taxon>
        <taxon>Arcobacteraceae</taxon>
        <taxon>Malaciobacter</taxon>
    </lineage>
</organism>
<dbReference type="SUPFAM" id="SSF54427">
    <property type="entry name" value="NTF2-like"/>
    <property type="match status" value="1"/>
</dbReference>
<dbReference type="AlphaFoldDB" id="A0A2N1J4Y1"/>
<proteinExistence type="predicted"/>
<protein>
    <recommendedName>
        <fullName evidence="3">SnoaL-like domain-containing protein</fullName>
    </recommendedName>
</protein>
<dbReference type="RefSeq" id="WP_101183810.1">
    <property type="nucleotide sequence ID" value="NZ_CP031218.1"/>
</dbReference>
<dbReference type="Proteomes" id="UP000233248">
    <property type="component" value="Unassembled WGS sequence"/>
</dbReference>
<evidence type="ECO:0000313" key="1">
    <source>
        <dbReference type="EMBL" id="PKI81628.1"/>
    </source>
</evidence>
<sequence length="132" mass="14935">MEKNEKKELIKKIFSEVLGASSVDTKIIEKYISSDYIQNVDGNTLDYDGFISHMKKQKEVIDSLDVDFLAIAQDGENVFTNHIVTAVKKDKSIVKVKVIAQFVIKNNLLVKCDELTQMLSGKEEDKDIGSRH</sequence>
<evidence type="ECO:0008006" key="3">
    <source>
        <dbReference type="Google" id="ProtNLM"/>
    </source>
</evidence>
<dbReference type="Gene3D" id="3.10.450.50">
    <property type="match status" value="1"/>
</dbReference>
<evidence type="ECO:0000313" key="2">
    <source>
        <dbReference type="Proteomes" id="UP000233248"/>
    </source>
</evidence>
<dbReference type="EMBL" id="NXIF01000011">
    <property type="protein sequence ID" value="PKI81628.1"/>
    <property type="molecule type" value="Genomic_DNA"/>
</dbReference>
<keyword evidence="2" id="KW-1185">Reference proteome</keyword>
<dbReference type="OrthoDB" id="1256785at2"/>
<name>A0A2N1J4Y1_9BACT</name>
<gene>
    <name evidence="1" type="ORF">CP960_03290</name>
</gene>